<feature type="region of interest" description="Disordered" evidence="1">
    <location>
        <begin position="68"/>
        <end position="103"/>
    </location>
</feature>
<sequence length="264" mass="30085">MSAQGSLSPTSTDLSVCIEQLGIRSLFETSEEPATPTTVYLPPLSTITETVREDYEEDDFSDVKSTAATVGVDEDDGEDGERGRHMSRGPRSRVCSPPPPGHVRIGNETIDGILFVQIRNHSFEPKHLYKLANDTARRPRTERHAPPSDASVYSSDEVPMEEAYPDLFSIVDPLSKYFKVLNGQCRDLETLRDLAECLAAYVTNLVWLQREYEWQAVLEYHLAFHRKRLPEMRGGIYCKWLTIDEVLKHKLLDCCKERQTPRRL</sequence>
<organism evidence="2 3">
    <name type="scientific">Dichomitus squalens</name>
    <dbReference type="NCBI Taxonomy" id="114155"/>
    <lineage>
        <taxon>Eukaryota</taxon>
        <taxon>Fungi</taxon>
        <taxon>Dikarya</taxon>
        <taxon>Basidiomycota</taxon>
        <taxon>Agaricomycotina</taxon>
        <taxon>Agaricomycetes</taxon>
        <taxon>Polyporales</taxon>
        <taxon>Polyporaceae</taxon>
        <taxon>Dichomitus</taxon>
    </lineage>
</organism>
<feature type="compositionally biased region" description="Basic and acidic residues" evidence="1">
    <location>
        <begin position="136"/>
        <end position="146"/>
    </location>
</feature>
<evidence type="ECO:0000313" key="2">
    <source>
        <dbReference type="EMBL" id="TBU60587.1"/>
    </source>
</evidence>
<evidence type="ECO:0000313" key="3">
    <source>
        <dbReference type="Proteomes" id="UP000292082"/>
    </source>
</evidence>
<dbReference type="Proteomes" id="UP000292082">
    <property type="component" value="Unassembled WGS sequence"/>
</dbReference>
<evidence type="ECO:0000256" key="1">
    <source>
        <dbReference type="SAM" id="MobiDB-lite"/>
    </source>
</evidence>
<dbReference type="AlphaFoldDB" id="A0A4Q9Q0B3"/>
<accession>A0A4Q9Q0B3</accession>
<name>A0A4Q9Q0B3_9APHY</name>
<protein>
    <submittedName>
        <fullName evidence="2">Uncharacterized protein</fullName>
    </submittedName>
</protein>
<reference evidence="2 3" key="1">
    <citation type="submission" date="2019-01" db="EMBL/GenBank/DDBJ databases">
        <title>Draft genome sequences of three monokaryotic isolates of the white-rot basidiomycete fungus Dichomitus squalens.</title>
        <authorList>
            <consortium name="DOE Joint Genome Institute"/>
            <person name="Lopez S.C."/>
            <person name="Andreopoulos B."/>
            <person name="Pangilinan J."/>
            <person name="Lipzen A."/>
            <person name="Riley R."/>
            <person name="Ahrendt S."/>
            <person name="Ng V."/>
            <person name="Barry K."/>
            <person name="Daum C."/>
            <person name="Grigoriev I.V."/>
            <person name="Hilden K.S."/>
            <person name="Makela M.R."/>
            <person name="de Vries R.P."/>
        </authorList>
    </citation>
    <scope>NUCLEOTIDE SEQUENCE [LARGE SCALE GENOMIC DNA]</scope>
    <source>
        <strain evidence="2 3">CBS 464.89</strain>
    </source>
</reference>
<feature type="region of interest" description="Disordered" evidence="1">
    <location>
        <begin position="136"/>
        <end position="156"/>
    </location>
</feature>
<dbReference type="EMBL" id="ML145104">
    <property type="protein sequence ID" value="TBU60587.1"/>
    <property type="molecule type" value="Genomic_DNA"/>
</dbReference>
<proteinExistence type="predicted"/>
<keyword evidence="3" id="KW-1185">Reference proteome</keyword>
<gene>
    <name evidence="2" type="ORF">BD310DRAFT_875362</name>
</gene>